<gene>
    <name evidence="1" type="ORF">PXEA_LOCUS21401</name>
</gene>
<accession>A0A448X4P1</accession>
<dbReference type="Proteomes" id="UP000784294">
    <property type="component" value="Unassembled WGS sequence"/>
</dbReference>
<comment type="caution">
    <text evidence="1">The sequence shown here is derived from an EMBL/GenBank/DDBJ whole genome shotgun (WGS) entry which is preliminary data.</text>
</comment>
<evidence type="ECO:0000313" key="1">
    <source>
        <dbReference type="EMBL" id="VEL27961.1"/>
    </source>
</evidence>
<reference evidence="1" key="1">
    <citation type="submission" date="2018-11" db="EMBL/GenBank/DDBJ databases">
        <authorList>
            <consortium name="Pathogen Informatics"/>
        </authorList>
    </citation>
    <scope>NUCLEOTIDE SEQUENCE</scope>
</reference>
<organism evidence="1 2">
    <name type="scientific">Protopolystoma xenopodis</name>
    <dbReference type="NCBI Taxonomy" id="117903"/>
    <lineage>
        <taxon>Eukaryota</taxon>
        <taxon>Metazoa</taxon>
        <taxon>Spiralia</taxon>
        <taxon>Lophotrochozoa</taxon>
        <taxon>Platyhelminthes</taxon>
        <taxon>Monogenea</taxon>
        <taxon>Polyopisthocotylea</taxon>
        <taxon>Polystomatidea</taxon>
        <taxon>Polystomatidae</taxon>
        <taxon>Protopolystoma</taxon>
    </lineage>
</organism>
<protein>
    <submittedName>
        <fullName evidence="1">Uncharacterized protein</fullName>
    </submittedName>
</protein>
<keyword evidence="2" id="KW-1185">Reference proteome</keyword>
<dbReference type="AlphaFoldDB" id="A0A448X4P1"/>
<dbReference type="EMBL" id="CAAALY010091313">
    <property type="protein sequence ID" value="VEL27961.1"/>
    <property type="molecule type" value="Genomic_DNA"/>
</dbReference>
<proteinExistence type="predicted"/>
<name>A0A448X4P1_9PLAT</name>
<sequence>MSLYLIYLVCLRDEADPSNDWVSSEAGKQFSQAIDLRLTVGEALACLVYRAPDQMKKIASLGGVRYAIYADLLFLGIAWAEESKSGAGERIIVMKVSGMVVYNQIWVA</sequence>
<evidence type="ECO:0000313" key="2">
    <source>
        <dbReference type="Proteomes" id="UP000784294"/>
    </source>
</evidence>